<gene>
    <name evidence="1" type="ORF">NCGR_LOCUS11665</name>
</gene>
<reference evidence="1" key="1">
    <citation type="submission" date="2020-10" db="EMBL/GenBank/DDBJ databases">
        <authorList>
            <person name="Han B."/>
            <person name="Lu T."/>
            <person name="Zhao Q."/>
            <person name="Huang X."/>
            <person name="Zhao Y."/>
        </authorList>
    </citation>
    <scope>NUCLEOTIDE SEQUENCE</scope>
</reference>
<keyword evidence="2" id="KW-1185">Reference proteome</keyword>
<organism evidence="1 2">
    <name type="scientific">Miscanthus lutarioriparius</name>
    <dbReference type="NCBI Taxonomy" id="422564"/>
    <lineage>
        <taxon>Eukaryota</taxon>
        <taxon>Viridiplantae</taxon>
        <taxon>Streptophyta</taxon>
        <taxon>Embryophyta</taxon>
        <taxon>Tracheophyta</taxon>
        <taxon>Spermatophyta</taxon>
        <taxon>Magnoliopsida</taxon>
        <taxon>Liliopsida</taxon>
        <taxon>Poales</taxon>
        <taxon>Poaceae</taxon>
        <taxon>PACMAD clade</taxon>
        <taxon>Panicoideae</taxon>
        <taxon>Andropogonodae</taxon>
        <taxon>Andropogoneae</taxon>
        <taxon>Saccharinae</taxon>
        <taxon>Miscanthus</taxon>
    </lineage>
</organism>
<proteinExistence type="predicted"/>
<dbReference type="Proteomes" id="UP000604825">
    <property type="component" value="Unassembled WGS sequence"/>
</dbReference>
<dbReference type="EMBL" id="CAJGYO010000003">
    <property type="protein sequence ID" value="CAD6217696.1"/>
    <property type="molecule type" value="Genomic_DNA"/>
</dbReference>
<evidence type="ECO:0000313" key="1">
    <source>
        <dbReference type="EMBL" id="CAD6217696.1"/>
    </source>
</evidence>
<sequence>MTLELGVESLVLTVEIAGPQQAGAPLYPPQTIEASKLGGSHCRNSSPPRLRVTRSARARAIEDDELIPKRSARLAAKSKYREQKPEVQARKVMMKHLGIEVETQLPDEA</sequence>
<accession>A0A811N9E8</accession>
<evidence type="ECO:0000313" key="2">
    <source>
        <dbReference type="Proteomes" id="UP000604825"/>
    </source>
</evidence>
<dbReference type="AlphaFoldDB" id="A0A811N9E8"/>
<protein>
    <submittedName>
        <fullName evidence="1">Uncharacterized protein</fullName>
    </submittedName>
</protein>
<name>A0A811N9E8_9POAL</name>
<comment type="caution">
    <text evidence="1">The sequence shown here is derived from an EMBL/GenBank/DDBJ whole genome shotgun (WGS) entry which is preliminary data.</text>
</comment>